<evidence type="ECO:0000313" key="3">
    <source>
        <dbReference type="EMBL" id="MFC0548312.1"/>
    </source>
</evidence>
<dbReference type="NCBIfam" id="NF004837">
    <property type="entry name" value="PRK06187.1"/>
    <property type="match status" value="1"/>
</dbReference>
<dbReference type="InterPro" id="IPR042099">
    <property type="entry name" value="ANL_N_sf"/>
</dbReference>
<dbReference type="Proteomes" id="UP001589810">
    <property type="component" value="Unassembled WGS sequence"/>
</dbReference>
<accession>A0ABV6N775</accession>
<dbReference type="PANTHER" id="PTHR43767:SF1">
    <property type="entry name" value="NONRIBOSOMAL PEPTIDE SYNTHASE PES1 (EUROFUNG)-RELATED"/>
    <property type="match status" value="1"/>
</dbReference>
<keyword evidence="4" id="KW-1185">Reference proteome</keyword>
<dbReference type="InterPro" id="IPR025110">
    <property type="entry name" value="AMP-bd_C"/>
</dbReference>
<sequence length="515" mass="55908">MPENRLYHSELRTVADITGFHARRQPEVPAIICAGRQLDYAGLHRTSNRIGHALLAAGVTVGDRVAYLGQESVDYYATFFACAKIGAVLVPINFRLTGPEVEHIVRDSGSLLLIVDDDLRPALGEIAADTKSTSDFEDWTGWHADADHTVHIGPEDPVVQLYTSGTTGLPKGVVLPHRSLFAIRDALATAGLDWIDWRPGDRSLIGIPGFHVGGVWWATQGFSAGITTVAMPRFDPTGAVRLITDLGVTTACVVPSMLRLLLNEPGVDKASFASIRKIVYGGSPIVEALLRESLAIFDCDFAQIYGLTETGNTAVCLPPEAHVVGSPRLRAAGRPYPGVEAKVIDKAGVPLPAGEVGEVCLRTPARMLEYWGLPEATAATLVDGWVHTGDAGHLDEDGYVFISDRLKDMIIVGGENIYPAEIENVLGKHPAVGDVAVIGVPDDRFGEAVHAFVTVRPGEQLRPRDLLLFARDQLASFKIPSKFEFVDAVPRNPSGKILRRELRDRFWADRDRNVN</sequence>
<keyword evidence="3" id="KW-0436">Ligase</keyword>
<dbReference type="Gene3D" id="3.40.50.12780">
    <property type="entry name" value="N-terminal domain of ligase-like"/>
    <property type="match status" value="1"/>
</dbReference>
<evidence type="ECO:0000259" key="2">
    <source>
        <dbReference type="Pfam" id="PF13193"/>
    </source>
</evidence>
<dbReference type="InterPro" id="IPR000873">
    <property type="entry name" value="AMP-dep_synth/lig_dom"/>
</dbReference>
<dbReference type="Gene3D" id="3.30.300.30">
    <property type="match status" value="1"/>
</dbReference>
<dbReference type="Pfam" id="PF13193">
    <property type="entry name" value="AMP-binding_C"/>
    <property type="match status" value="1"/>
</dbReference>
<dbReference type="EC" id="6.2.1.3" evidence="3"/>
<dbReference type="RefSeq" id="WP_273937844.1">
    <property type="nucleotide sequence ID" value="NZ_CP097263.1"/>
</dbReference>
<feature type="domain" description="AMP-binding enzyme C-terminal" evidence="2">
    <location>
        <begin position="421"/>
        <end position="496"/>
    </location>
</feature>
<evidence type="ECO:0000313" key="4">
    <source>
        <dbReference type="Proteomes" id="UP001589810"/>
    </source>
</evidence>
<feature type="domain" description="AMP-dependent synthetase/ligase" evidence="1">
    <location>
        <begin position="21"/>
        <end position="371"/>
    </location>
</feature>
<comment type="caution">
    <text evidence="3">The sequence shown here is derived from an EMBL/GenBank/DDBJ whole genome shotgun (WGS) entry which is preliminary data.</text>
</comment>
<dbReference type="GO" id="GO:0004467">
    <property type="term" value="F:long-chain fatty acid-CoA ligase activity"/>
    <property type="evidence" value="ECO:0007669"/>
    <property type="project" value="UniProtKB-EC"/>
</dbReference>
<dbReference type="Pfam" id="PF00501">
    <property type="entry name" value="AMP-binding"/>
    <property type="match status" value="1"/>
</dbReference>
<dbReference type="InterPro" id="IPR045851">
    <property type="entry name" value="AMP-bd_C_sf"/>
</dbReference>
<organism evidence="3 4">
    <name type="scientific">Kutzneria chonburiensis</name>
    <dbReference type="NCBI Taxonomy" id="1483604"/>
    <lineage>
        <taxon>Bacteria</taxon>
        <taxon>Bacillati</taxon>
        <taxon>Actinomycetota</taxon>
        <taxon>Actinomycetes</taxon>
        <taxon>Pseudonocardiales</taxon>
        <taxon>Pseudonocardiaceae</taxon>
        <taxon>Kutzneria</taxon>
    </lineage>
</organism>
<protein>
    <submittedName>
        <fullName evidence="3">Long-chain-fatty-acid--CoA ligase</fullName>
        <ecNumber evidence="3">6.2.1.3</ecNumber>
    </submittedName>
</protein>
<dbReference type="EMBL" id="JBHLUD010000015">
    <property type="protein sequence ID" value="MFC0548312.1"/>
    <property type="molecule type" value="Genomic_DNA"/>
</dbReference>
<reference evidence="3 4" key="1">
    <citation type="submission" date="2024-09" db="EMBL/GenBank/DDBJ databases">
        <authorList>
            <person name="Sun Q."/>
            <person name="Mori K."/>
        </authorList>
    </citation>
    <scope>NUCLEOTIDE SEQUENCE [LARGE SCALE GENOMIC DNA]</scope>
    <source>
        <strain evidence="3 4">TBRC 1432</strain>
    </source>
</reference>
<dbReference type="InterPro" id="IPR050237">
    <property type="entry name" value="ATP-dep_AMP-bd_enzyme"/>
</dbReference>
<evidence type="ECO:0000259" key="1">
    <source>
        <dbReference type="Pfam" id="PF00501"/>
    </source>
</evidence>
<dbReference type="PANTHER" id="PTHR43767">
    <property type="entry name" value="LONG-CHAIN-FATTY-ACID--COA LIGASE"/>
    <property type="match status" value="1"/>
</dbReference>
<proteinExistence type="predicted"/>
<name>A0ABV6N775_9PSEU</name>
<gene>
    <name evidence="3" type="ORF">ACFFH7_42860</name>
</gene>
<dbReference type="SUPFAM" id="SSF56801">
    <property type="entry name" value="Acetyl-CoA synthetase-like"/>
    <property type="match status" value="1"/>
</dbReference>